<evidence type="ECO:0000313" key="2">
    <source>
        <dbReference type="EMBL" id="OIQ91866.1"/>
    </source>
</evidence>
<dbReference type="SUPFAM" id="SSF51182">
    <property type="entry name" value="RmlC-like cupins"/>
    <property type="match status" value="1"/>
</dbReference>
<dbReference type="Pfam" id="PF06172">
    <property type="entry name" value="Cupin_5"/>
    <property type="match status" value="1"/>
</dbReference>
<dbReference type="Gene3D" id="2.60.120.10">
    <property type="entry name" value="Jelly Rolls"/>
    <property type="match status" value="1"/>
</dbReference>
<organism evidence="2">
    <name type="scientific">mine drainage metagenome</name>
    <dbReference type="NCBI Taxonomy" id="410659"/>
    <lineage>
        <taxon>unclassified sequences</taxon>
        <taxon>metagenomes</taxon>
        <taxon>ecological metagenomes</taxon>
    </lineage>
</organism>
<name>A0A1J5R940_9ZZZZ</name>
<feature type="domain" description="DUF985" evidence="1">
    <location>
        <begin position="8"/>
        <end position="49"/>
    </location>
</feature>
<dbReference type="InterPro" id="IPR011051">
    <property type="entry name" value="RmlC_Cupin_sf"/>
</dbReference>
<dbReference type="InterPro" id="IPR009327">
    <property type="entry name" value="Cupin_DUF985"/>
</dbReference>
<accession>A0A1J5R940</accession>
<evidence type="ECO:0000259" key="1">
    <source>
        <dbReference type="Pfam" id="PF06172"/>
    </source>
</evidence>
<comment type="caution">
    <text evidence="2">The sequence shown here is derived from an EMBL/GenBank/DDBJ whole genome shotgun (WGS) entry which is preliminary data.</text>
</comment>
<reference evidence="2" key="1">
    <citation type="submission" date="2016-10" db="EMBL/GenBank/DDBJ databases">
        <title>Sequence of Gallionella enrichment culture.</title>
        <authorList>
            <person name="Poehlein A."/>
            <person name="Muehling M."/>
            <person name="Daniel R."/>
        </authorList>
    </citation>
    <scope>NUCLEOTIDE SEQUENCE</scope>
</reference>
<gene>
    <name evidence="2" type="ORF">GALL_262370</name>
</gene>
<dbReference type="AlphaFoldDB" id="A0A1J5R940"/>
<dbReference type="InterPro" id="IPR014710">
    <property type="entry name" value="RmlC-like_jellyroll"/>
</dbReference>
<dbReference type="EMBL" id="MLJW01000247">
    <property type="protein sequence ID" value="OIQ91866.1"/>
    <property type="molecule type" value="Genomic_DNA"/>
</dbReference>
<protein>
    <recommendedName>
        <fullName evidence="1">DUF985 domain-containing protein</fullName>
    </recommendedName>
</protein>
<sequence>MARFIIGSGAAPIHAVPAGTWQAARTLGEYALLGCYVGPGFDFSDFHMAKDDAEIRSIITLQGEVYAACL</sequence>
<proteinExistence type="predicted"/>